<sequence length="236" mass="25884">MGRKYVQFLLFLTFISLHVERSVTLVTCKWKDSVPSGGQCFLFNSTQLSYSAAQGECHAKGGVLAKVTKLSQIIATSAIPQKDANMWIGASDAAVEGTWLWDDGGDVATELSVFWTDGEPKTKMGYEDCAQIEVIYGDTGLYYNYGTIAKDCNDPYGFLCMEKEETTTSELTTTPELTTTLELTTTPELTTSAESVASTSISECPQKNGAKFTNFKVLLFLPLSAFRSLVIRCSYL</sequence>
<dbReference type="Gene3D" id="3.10.100.10">
    <property type="entry name" value="Mannose-Binding Protein A, subunit A"/>
    <property type="match status" value="1"/>
</dbReference>
<dbReference type="InterPro" id="IPR050801">
    <property type="entry name" value="Ca-Dep_Lectins_ImmuneDev"/>
</dbReference>
<organism evidence="3 4">
    <name type="scientific">Lymnaea stagnalis</name>
    <name type="common">Great pond snail</name>
    <name type="synonym">Helix stagnalis</name>
    <dbReference type="NCBI Taxonomy" id="6523"/>
    <lineage>
        <taxon>Eukaryota</taxon>
        <taxon>Metazoa</taxon>
        <taxon>Spiralia</taxon>
        <taxon>Lophotrochozoa</taxon>
        <taxon>Mollusca</taxon>
        <taxon>Gastropoda</taxon>
        <taxon>Heterobranchia</taxon>
        <taxon>Euthyneura</taxon>
        <taxon>Panpulmonata</taxon>
        <taxon>Hygrophila</taxon>
        <taxon>Lymnaeoidea</taxon>
        <taxon>Lymnaeidae</taxon>
        <taxon>Lymnaea</taxon>
    </lineage>
</organism>
<evidence type="ECO:0000313" key="4">
    <source>
        <dbReference type="Proteomes" id="UP001497497"/>
    </source>
</evidence>
<comment type="caution">
    <text evidence="3">The sequence shown here is derived from an EMBL/GenBank/DDBJ whole genome shotgun (WGS) entry which is preliminary data.</text>
</comment>
<dbReference type="SMART" id="SM00034">
    <property type="entry name" value="CLECT"/>
    <property type="match status" value="1"/>
</dbReference>
<accession>A0AAV2HE52</accession>
<evidence type="ECO:0000259" key="2">
    <source>
        <dbReference type="PROSITE" id="PS50041"/>
    </source>
</evidence>
<feature type="signal peptide" evidence="1">
    <location>
        <begin position="1"/>
        <end position="24"/>
    </location>
</feature>
<feature type="domain" description="C-type lectin" evidence="2">
    <location>
        <begin position="36"/>
        <end position="161"/>
    </location>
</feature>
<reference evidence="3 4" key="1">
    <citation type="submission" date="2024-04" db="EMBL/GenBank/DDBJ databases">
        <authorList>
            <consortium name="Genoscope - CEA"/>
            <person name="William W."/>
        </authorList>
    </citation>
    <scope>NUCLEOTIDE SEQUENCE [LARGE SCALE GENOMIC DNA]</scope>
</reference>
<dbReference type="InterPro" id="IPR016187">
    <property type="entry name" value="CTDL_fold"/>
</dbReference>
<gene>
    <name evidence="3" type="ORF">GSLYS_00006160001</name>
</gene>
<dbReference type="Pfam" id="PF00059">
    <property type="entry name" value="Lectin_C"/>
    <property type="match status" value="1"/>
</dbReference>
<dbReference type="InterPro" id="IPR001304">
    <property type="entry name" value="C-type_lectin-like"/>
</dbReference>
<keyword evidence="1" id="KW-0732">Signal</keyword>
<dbReference type="PROSITE" id="PS50041">
    <property type="entry name" value="C_TYPE_LECTIN_2"/>
    <property type="match status" value="1"/>
</dbReference>
<evidence type="ECO:0000256" key="1">
    <source>
        <dbReference type="SAM" id="SignalP"/>
    </source>
</evidence>
<dbReference type="EMBL" id="CAXITT010000105">
    <property type="protein sequence ID" value="CAL1532081.1"/>
    <property type="molecule type" value="Genomic_DNA"/>
</dbReference>
<dbReference type="InterPro" id="IPR016186">
    <property type="entry name" value="C-type_lectin-like/link_sf"/>
</dbReference>
<dbReference type="Proteomes" id="UP001497497">
    <property type="component" value="Unassembled WGS sequence"/>
</dbReference>
<name>A0AAV2HE52_LYMST</name>
<dbReference type="SUPFAM" id="SSF56436">
    <property type="entry name" value="C-type lectin-like"/>
    <property type="match status" value="1"/>
</dbReference>
<proteinExistence type="predicted"/>
<protein>
    <recommendedName>
        <fullName evidence="2">C-type lectin domain-containing protein</fullName>
    </recommendedName>
</protein>
<keyword evidence="4" id="KW-1185">Reference proteome</keyword>
<dbReference type="PANTHER" id="PTHR22801:SF63">
    <property type="entry name" value="C-TYPE LECTIN DOMAIN-CONTAINING PROTEIN"/>
    <property type="match status" value="1"/>
</dbReference>
<dbReference type="CDD" id="cd00037">
    <property type="entry name" value="CLECT"/>
    <property type="match status" value="1"/>
</dbReference>
<evidence type="ECO:0000313" key="3">
    <source>
        <dbReference type="EMBL" id="CAL1532081.1"/>
    </source>
</evidence>
<dbReference type="PANTHER" id="PTHR22801">
    <property type="entry name" value="LITHOSTATHINE"/>
    <property type="match status" value="1"/>
</dbReference>
<dbReference type="AlphaFoldDB" id="A0AAV2HE52"/>
<feature type="chain" id="PRO_5043976829" description="C-type lectin domain-containing protein" evidence="1">
    <location>
        <begin position="25"/>
        <end position="236"/>
    </location>
</feature>